<feature type="compositionally biased region" description="Low complexity" evidence="1">
    <location>
        <begin position="298"/>
        <end position="310"/>
    </location>
</feature>
<reference evidence="2" key="1">
    <citation type="journal article" date="2020" name="bioRxiv">
        <title>Comparative genomics of Chlamydomonas.</title>
        <authorList>
            <person name="Craig R.J."/>
            <person name="Hasan A.R."/>
            <person name="Ness R.W."/>
            <person name="Keightley P.D."/>
        </authorList>
    </citation>
    <scope>NUCLEOTIDE SEQUENCE</scope>
    <source>
        <strain evidence="2">CCAP 11/173</strain>
    </source>
</reference>
<dbReference type="AlphaFoldDB" id="A0A835WSI7"/>
<feature type="compositionally biased region" description="Low complexity" evidence="1">
    <location>
        <begin position="606"/>
        <end position="617"/>
    </location>
</feature>
<organism evidence="2 3">
    <name type="scientific">Chlamydomonas schloesseri</name>
    <dbReference type="NCBI Taxonomy" id="2026947"/>
    <lineage>
        <taxon>Eukaryota</taxon>
        <taxon>Viridiplantae</taxon>
        <taxon>Chlorophyta</taxon>
        <taxon>core chlorophytes</taxon>
        <taxon>Chlorophyceae</taxon>
        <taxon>CS clade</taxon>
        <taxon>Chlamydomonadales</taxon>
        <taxon>Chlamydomonadaceae</taxon>
        <taxon>Chlamydomonas</taxon>
    </lineage>
</organism>
<dbReference type="EMBL" id="JAEHOD010000004">
    <property type="protein sequence ID" value="KAG2452831.1"/>
    <property type="molecule type" value="Genomic_DNA"/>
</dbReference>
<feature type="compositionally biased region" description="Basic and acidic residues" evidence="1">
    <location>
        <begin position="675"/>
        <end position="689"/>
    </location>
</feature>
<feature type="compositionally biased region" description="Low complexity" evidence="1">
    <location>
        <begin position="572"/>
        <end position="591"/>
    </location>
</feature>
<feature type="compositionally biased region" description="Polar residues" evidence="1">
    <location>
        <begin position="730"/>
        <end position="739"/>
    </location>
</feature>
<feature type="compositionally biased region" description="Low complexity" evidence="1">
    <location>
        <begin position="661"/>
        <end position="674"/>
    </location>
</feature>
<feature type="compositionally biased region" description="Acidic residues" evidence="1">
    <location>
        <begin position="692"/>
        <end position="701"/>
    </location>
</feature>
<feature type="region of interest" description="Disordered" evidence="1">
    <location>
        <begin position="187"/>
        <end position="216"/>
    </location>
</feature>
<gene>
    <name evidence="2" type="ORF">HYH02_002177</name>
</gene>
<feature type="compositionally biased region" description="Low complexity" evidence="1">
    <location>
        <begin position="317"/>
        <end position="328"/>
    </location>
</feature>
<feature type="region of interest" description="Disordered" evidence="1">
    <location>
        <begin position="790"/>
        <end position="819"/>
    </location>
</feature>
<feature type="compositionally biased region" description="Low complexity" evidence="1">
    <location>
        <begin position="1085"/>
        <end position="1111"/>
    </location>
</feature>
<feature type="region of interest" description="Disordered" evidence="1">
    <location>
        <begin position="949"/>
        <end position="1005"/>
    </location>
</feature>
<evidence type="ECO:0000313" key="2">
    <source>
        <dbReference type="EMBL" id="KAG2452831.1"/>
    </source>
</evidence>
<feature type="region of interest" description="Disordered" evidence="1">
    <location>
        <begin position="504"/>
        <end position="537"/>
    </location>
</feature>
<accession>A0A835WSI7</accession>
<evidence type="ECO:0000256" key="1">
    <source>
        <dbReference type="SAM" id="MobiDB-lite"/>
    </source>
</evidence>
<feature type="compositionally biased region" description="Low complexity" evidence="1">
    <location>
        <begin position="130"/>
        <end position="141"/>
    </location>
</feature>
<dbReference type="OrthoDB" id="10643857at2759"/>
<feature type="region of interest" description="Disordered" evidence="1">
    <location>
        <begin position="726"/>
        <end position="754"/>
    </location>
</feature>
<feature type="region of interest" description="Disordered" evidence="1">
    <location>
        <begin position="246"/>
        <end position="365"/>
    </location>
</feature>
<name>A0A835WSI7_9CHLO</name>
<comment type="caution">
    <text evidence="2">The sequence shown here is derived from an EMBL/GenBank/DDBJ whole genome shotgun (WGS) entry which is preliminary data.</text>
</comment>
<feature type="region of interest" description="Disordered" evidence="1">
    <location>
        <begin position="555"/>
        <end position="625"/>
    </location>
</feature>
<feature type="region of interest" description="Disordered" evidence="1">
    <location>
        <begin position="640"/>
        <end position="705"/>
    </location>
</feature>
<feature type="compositionally biased region" description="Gly residues" evidence="1">
    <location>
        <begin position="188"/>
        <end position="211"/>
    </location>
</feature>
<evidence type="ECO:0000313" key="3">
    <source>
        <dbReference type="Proteomes" id="UP000613740"/>
    </source>
</evidence>
<sequence>MSCNLFAVCFGRSPGKAIGRIGVAPLEARLLPVDKTDDTYFDGHCISKSKLDPGRFYEQLAREKSCTSSGSAAPHAGEDRAAWASLNGKAAAAIAPRRKSCSSSTAAVALRPRATSDTGAFFQRPPPPFSTTFTSTAVTPSGAQQLDASTSTSTGRPRRASFATLNGFRSNQVAPAPAELRAMAAATGHGGLGSGSGGGGHQQRASGGSGTGMHALEATGGTTVHRTAHGSADQVAPILAHRASGFTSSTSVRCSRPSAAAARSRRSNSGDDPLAVALGIMRSASSETSHSRNKRASEATTTAATAAAATAERRRSTSLAGRSRSGGSAASGGGGGPPPPGTPPVLTHYPSPPRSRSCSRSRGRRTSCDVVMYSQTSSQVAELQVLMGQQSMEIPGRCRSFGGDSRRMVASTEPASASTRGLLQGNRHVRADSRGLQQQQQQQQVLPLHQQSGEGSARVLQCTASVKEETASEAAYSEEALARRRQAWLLGSCMKICRSHRRRTRSCESLEEQETEGVAPDQRPQQHDQSCPLPGLGSGSTSASSVCDVVRGGGQASGCASRENDGITVGLSTPASQSSGPPPQALLLPASEPGCVYGDASAHAGQPPLQQQSMSLSADGTCGECDTDLSQAVPAPAAMSGAGACRQDGASVSGAPDSARRTAGAAMGRGTTDASQRDHGTDSHADRNDGSTADDSEDERDAEIASVAASAVAEWRASRAASLASLASRDVSSTGSNMLDSAEDNSPCGDGADADAGAGTYDRDACVVKGATKGDAPAHQGTHHRLSWAGQAVSGSGGGSSRQAELHADGSASVTRSAGDACDGGLAQAAVATEAEAPVTRLGSSRSRRCSIAGEVVAGMQEVAATGQGGGRSLAEATSARWQQSRSLRPARSILKKSLSHAPREAHVSMCVLDDADSRGAGALLVAAPGEDIVETAAMMGENVTLAEASRGTEQRQPMPDPDMPTPPPAAEDASQPHRTIEPQPQHADKEEDGADMLMPGTFNHANVKEQGGEQLLIGADSEPFGRPPSRRNSRSPGPGDKPSSACRNGGSSAAVTSRCGSSSAQAPEKLTKIVSTTADAGDTASHGRVASRGSAASAAGTKAPQAAPDAGCGRDSRVSSCCSQAALQCCGSSGSGSSSVASHPFMTAVQQATRAATARTSLCETSSHVAMSLGCDDEEQGEGQDGHLFS</sequence>
<feature type="compositionally biased region" description="Polar residues" evidence="1">
    <location>
        <begin position="1046"/>
        <end position="1066"/>
    </location>
</feature>
<feature type="compositionally biased region" description="Polar residues" evidence="1">
    <location>
        <begin position="142"/>
        <end position="155"/>
    </location>
</feature>
<dbReference type="Proteomes" id="UP000613740">
    <property type="component" value="Unassembled WGS sequence"/>
</dbReference>
<proteinExistence type="predicted"/>
<feature type="region of interest" description="Disordered" evidence="1">
    <location>
        <begin position="1019"/>
        <end position="1067"/>
    </location>
</feature>
<protein>
    <submittedName>
        <fullName evidence="2">Uncharacterized protein</fullName>
    </submittedName>
</protein>
<feature type="region of interest" description="Disordered" evidence="1">
    <location>
        <begin position="117"/>
        <end position="164"/>
    </location>
</feature>
<feature type="region of interest" description="Disordered" evidence="1">
    <location>
        <begin position="1079"/>
        <end position="1111"/>
    </location>
</feature>
<keyword evidence="3" id="KW-1185">Reference proteome</keyword>
<feature type="compositionally biased region" description="Pro residues" evidence="1">
    <location>
        <begin position="959"/>
        <end position="970"/>
    </location>
</feature>